<keyword evidence="1" id="KW-0677">Repeat</keyword>
<feature type="compositionally biased region" description="Pro residues" evidence="2">
    <location>
        <begin position="65"/>
        <end position="74"/>
    </location>
</feature>
<feature type="domain" description="STI1" evidence="3">
    <location>
        <begin position="294"/>
        <end position="332"/>
    </location>
</feature>
<organism evidence="4 5">
    <name type="scientific">Littorina saxatilis</name>
    <dbReference type="NCBI Taxonomy" id="31220"/>
    <lineage>
        <taxon>Eukaryota</taxon>
        <taxon>Metazoa</taxon>
        <taxon>Spiralia</taxon>
        <taxon>Lophotrochozoa</taxon>
        <taxon>Mollusca</taxon>
        <taxon>Gastropoda</taxon>
        <taxon>Caenogastropoda</taxon>
        <taxon>Littorinimorpha</taxon>
        <taxon>Littorinoidea</taxon>
        <taxon>Littorinidae</taxon>
        <taxon>Littorina</taxon>
    </lineage>
</organism>
<protein>
    <recommendedName>
        <fullName evidence="3">STI1 domain-containing protein</fullName>
    </recommendedName>
</protein>
<sequence length="357" mass="38672">MADDDMPPPLEDMSASLEQAKRLRDIKLGTHGQGRSTSTATKPKSTSSPQISNTVIGKATHHKPSPSPPPPPAPAAANSQSSSPPVTEKSHCAKPSPNTKTGSGDFGGLKKGFLFGGSSKSSGASQKSKADSQKGKTDSVQSDKNQADSIPFIKPKEQEKDSGLKLDEVQQAMESTKGFLQDKEWVTEDLLETVQKNETLSRRLGDPRFMQAVTEFQTNPMEAMAKYQNNPEMQQFLQEFCGILGQHFSGMGDKDVSSTPQKPAPAHAGPKITEVTNQDNKASSGTQQSAFPVDPHVQQILSDPANREILMDPKVQQLIENLRSNPEKAQKMLHEGDTAFRQKVDILISLGLLKFQG</sequence>
<accession>A0AAN9GHL9</accession>
<dbReference type="Pfam" id="PF17830">
    <property type="entry name" value="STI1-HOP_DP"/>
    <property type="match status" value="2"/>
</dbReference>
<feature type="region of interest" description="Disordered" evidence="2">
    <location>
        <begin position="252"/>
        <end position="271"/>
    </location>
</feature>
<feature type="compositionally biased region" description="Basic and acidic residues" evidence="2">
    <location>
        <begin position="19"/>
        <end position="28"/>
    </location>
</feature>
<evidence type="ECO:0000259" key="3">
    <source>
        <dbReference type="SMART" id="SM00727"/>
    </source>
</evidence>
<evidence type="ECO:0000313" key="4">
    <source>
        <dbReference type="EMBL" id="KAK7108391.1"/>
    </source>
</evidence>
<comment type="caution">
    <text evidence="4">The sequence shown here is derived from an EMBL/GenBank/DDBJ whole genome shotgun (WGS) entry which is preliminary data.</text>
</comment>
<feature type="compositionally biased region" description="Basic and acidic residues" evidence="2">
    <location>
        <begin position="128"/>
        <end position="137"/>
    </location>
</feature>
<proteinExistence type="predicted"/>
<dbReference type="InterPro" id="IPR041243">
    <property type="entry name" value="STI1/HOP_DP"/>
</dbReference>
<evidence type="ECO:0000256" key="1">
    <source>
        <dbReference type="ARBA" id="ARBA00022737"/>
    </source>
</evidence>
<feature type="compositionally biased region" description="Low complexity" evidence="2">
    <location>
        <begin position="75"/>
        <end position="85"/>
    </location>
</feature>
<dbReference type="InterPro" id="IPR006636">
    <property type="entry name" value="STI1_HS-bd"/>
</dbReference>
<dbReference type="EMBL" id="JBAMIC010000004">
    <property type="protein sequence ID" value="KAK7108391.1"/>
    <property type="molecule type" value="Genomic_DNA"/>
</dbReference>
<evidence type="ECO:0000313" key="5">
    <source>
        <dbReference type="Proteomes" id="UP001374579"/>
    </source>
</evidence>
<dbReference type="Proteomes" id="UP001374579">
    <property type="component" value="Unassembled WGS sequence"/>
</dbReference>
<feature type="domain" description="STI1" evidence="3">
    <location>
        <begin position="197"/>
        <end position="237"/>
    </location>
</feature>
<reference evidence="4 5" key="1">
    <citation type="submission" date="2024-02" db="EMBL/GenBank/DDBJ databases">
        <title>Chromosome-scale genome assembly of the rough periwinkle Littorina saxatilis.</title>
        <authorList>
            <person name="De Jode A."/>
            <person name="Faria R."/>
            <person name="Formenti G."/>
            <person name="Sims Y."/>
            <person name="Smith T.P."/>
            <person name="Tracey A."/>
            <person name="Wood J.M.D."/>
            <person name="Zagrodzka Z.B."/>
            <person name="Johannesson K."/>
            <person name="Butlin R.K."/>
            <person name="Leder E.H."/>
        </authorList>
    </citation>
    <scope>NUCLEOTIDE SEQUENCE [LARGE SCALE GENOMIC DNA]</scope>
    <source>
        <strain evidence="4">Snail1</strain>
        <tissue evidence="4">Muscle</tissue>
    </source>
</reference>
<evidence type="ECO:0000256" key="2">
    <source>
        <dbReference type="SAM" id="MobiDB-lite"/>
    </source>
</evidence>
<keyword evidence="5" id="KW-1185">Reference proteome</keyword>
<dbReference type="AlphaFoldDB" id="A0AAN9GHL9"/>
<dbReference type="SMART" id="SM00727">
    <property type="entry name" value="STI1"/>
    <property type="match status" value="2"/>
</dbReference>
<feature type="compositionally biased region" description="Polar residues" evidence="2">
    <location>
        <begin position="138"/>
        <end position="148"/>
    </location>
</feature>
<gene>
    <name evidence="4" type="ORF">V1264_016137</name>
</gene>
<feature type="region of interest" description="Disordered" evidence="2">
    <location>
        <begin position="1"/>
        <end position="162"/>
    </location>
</feature>
<dbReference type="Gene3D" id="1.10.260.100">
    <property type="match status" value="2"/>
</dbReference>
<feature type="compositionally biased region" description="Low complexity" evidence="2">
    <location>
        <begin position="36"/>
        <end position="49"/>
    </location>
</feature>
<name>A0AAN9GHL9_9CAEN</name>
<feature type="compositionally biased region" description="Low complexity" evidence="2">
    <location>
        <begin position="111"/>
        <end position="127"/>
    </location>
</feature>